<reference evidence="4" key="1">
    <citation type="journal article" date="2019" name="Int. J. Syst. Evol. Microbiol.">
        <title>The Global Catalogue of Microorganisms (GCM) 10K type strain sequencing project: providing services to taxonomists for standard genome sequencing and annotation.</title>
        <authorList>
            <consortium name="The Broad Institute Genomics Platform"/>
            <consortium name="The Broad Institute Genome Sequencing Center for Infectious Disease"/>
            <person name="Wu L."/>
            <person name="Ma J."/>
        </authorList>
    </citation>
    <scope>NUCLEOTIDE SEQUENCE [LARGE SCALE GENOMIC DNA]</scope>
    <source>
        <strain evidence="4">CCUG 49339</strain>
    </source>
</reference>
<keyword evidence="2" id="KW-0472">Membrane</keyword>
<keyword evidence="4" id="KW-1185">Reference proteome</keyword>
<name>A0ABW4LKW4_9BACI</name>
<evidence type="ECO:0000256" key="2">
    <source>
        <dbReference type="SAM" id="Phobius"/>
    </source>
</evidence>
<sequence length="116" mass="13609">MAGTWVFNLFFAFFGFALVFVSSFAQNSFFTSVYRGFFASIFFFLIAYFFRWMVYFILLEPQSNADKHDDSDVELDSETNENLRENEHVYQAPEALSDDEAKLASQYIKELLNEKD</sequence>
<dbReference type="Proteomes" id="UP001597214">
    <property type="component" value="Unassembled WGS sequence"/>
</dbReference>
<comment type="caution">
    <text evidence="3">The sequence shown here is derived from an EMBL/GenBank/DDBJ whole genome shotgun (WGS) entry which is preliminary data.</text>
</comment>
<evidence type="ECO:0000313" key="3">
    <source>
        <dbReference type="EMBL" id="MFD1735840.1"/>
    </source>
</evidence>
<feature type="transmembrane region" description="Helical" evidence="2">
    <location>
        <begin position="35"/>
        <end position="58"/>
    </location>
</feature>
<evidence type="ECO:0000256" key="1">
    <source>
        <dbReference type="SAM" id="MobiDB-lite"/>
    </source>
</evidence>
<organism evidence="3 4">
    <name type="scientific">Bacillus salitolerans</name>
    <dbReference type="NCBI Taxonomy" id="1437434"/>
    <lineage>
        <taxon>Bacteria</taxon>
        <taxon>Bacillati</taxon>
        <taxon>Bacillota</taxon>
        <taxon>Bacilli</taxon>
        <taxon>Bacillales</taxon>
        <taxon>Bacillaceae</taxon>
        <taxon>Bacillus</taxon>
    </lineage>
</organism>
<accession>A0ABW4LKW4</accession>
<keyword evidence="2" id="KW-1133">Transmembrane helix</keyword>
<dbReference type="RefSeq" id="WP_377926946.1">
    <property type="nucleotide sequence ID" value="NZ_JBHUEM010000003.1"/>
</dbReference>
<feature type="region of interest" description="Disordered" evidence="1">
    <location>
        <begin position="65"/>
        <end position="85"/>
    </location>
</feature>
<evidence type="ECO:0000313" key="4">
    <source>
        <dbReference type="Proteomes" id="UP001597214"/>
    </source>
</evidence>
<dbReference type="EMBL" id="JBHUEM010000003">
    <property type="protein sequence ID" value="MFD1735840.1"/>
    <property type="molecule type" value="Genomic_DNA"/>
</dbReference>
<protein>
    <submittedName>
        <fullName evidence="3">Uncharacterized protein</fullName>
    </submittedName>
</protein>
<keyword evidence="2" id="KW-0812">Transmembrane</keyword>
<gene>
    <name evidence="3" type="ORF">ACFSCX_04595</name>
</gene>
<proteinExistence type="predicted"/>